<dbReference type="GO" id="GO:0005829">
    <property type="term" value="C:cytosol"/>
    <property type="evidence" value="ECO:0007669"/>
    <property type="project" value="TreeGrafter"/>
</dbReference>
<keyword evidence="4 6" id="KW-0238">DNA-binding</keyword>
<name>A0A1W1ULC5_PEPAS</name>
<dbReference type="OrthoDB" id="9781053at2"/>
<dbReference type="Gene3D" id="3.30.70.980">
    <property type="match status" value="2"/>
</dbReference>
<sequence>MSGHSKWHNIKQKKGKEDAKRGRIFTKLGKYIMVAVKEGGPDPDYNPQLKVAIDKAKAENMPNDNIERAIKKGAGEDSADSFEEITYEGYGPSGIAVLVNCLTDNRNRTAPDVRHAFDKYGGNLGTPGSVSFMFDKKGQIVVLSDGIDGDELMMVAIDAGAEDVIEAEDAYEVITAVEDYHKVRQALEESGYEFVQSDITYIPQNYTTLTDPDDIKNMEKMIDVLEDNDDVQEVYTNWDRPEED</sequence>
<organism evidence="10 11">
    <name type="scientific">Peptoniphilus asaccharolyticus DSM 20463</name>
    <dbReference type="NCBI Taxonomy" id="573058"/>
    <lineage>
        <taxon>Bacteria</taxon>
        <taxon>Bacillati</taxon>
        <taxon>Bacillota</taxon>
        <taxon>Tissierellia</taxon>
        <taxon>Tissierellales</taxon>
        <taxon>Peptoniphilaceae</taxon>
        <taxon>Peptoniphilus</taxon>
    </lineage>
</organism>
<feature type="region of interest" description="Disordered" evidence="7">
    <location>
        <begin position="1"/>
        <end position="21"/>
    </location>
</feature>
<dbReference type="FunFam" id="3.30.70.980:FF:000002">
    <property type="entry name" value="Probable transcriptional regulatory protein YebC"/>
    <property type="match status" value="1"/>
</dbReference>
<dbReference type="HAMAP" id="MF_00693">
    <property type="entry name" value="Transcrip_reg_TACO1"/>
    <property type="match status" value="1"/>
</dbReference>
<keyword evidence="2 6" id="KW-0963">Cytoplasm</keyword>
<proteinExistence type="inferred from homology"/>
<dbReference type="Gene3D" id="1.10.10.200">
    <property type="match status" value="1"/>
</dbReference>
<evidence type="ECO:0000256" key="6">
    <source>
        <dbReference type="HAMAP-Rule" id="MF_00693"/>
    </source>
</evidence>
<keyword evidence="11" id="KW-1185">Reference proteome</keyword>
<dbReference type="Pfam" id="PF20772">
    <property type="entry name" value="TACO1_YebC_N"/>
    <property type="match status" value="1"/>
</dbReference>
<dbReference type="Pfam" id="PF01709">
    <property type="entry name" value="Transcrip_reg"/>
    <property type="match status" value="1"/>
</dbReference>
<dbReference type="NCBIfam" id="TIGR01033">
    <property type="entry name" value="YebC/PmpR family DNA-binding transcriptional regulator"/>
    <property type="match status" value="1"/>
</dbReference>
<evidence type="ECO:0000256" key="2">
    <source>
        <dbReference type="ARBA" id="ARBA00022490"/>
    </source>
</evidence>
<dbReference type="PANTHER" id="PTHR12532:SF6">
    <property type="entry name" value="TRANSCRIPTIONAL REGULATORY PROTEIN YEBC-RELATED"/>
    <property type="match status" value="1"/>
</dbReference>
<dbReference type="SUPFAM" id="SSF75625">
    <property type="entry name" value="YebC-like"/>
    <property type="match status" value="1"/>
</dbReference>
<dbReference type="InterPro" id="IPR029072">
    <property type="entry name" value="YebC-like"/>
</dbReference>
<dbReference type="FunFam" id="1.10.10.200:FF:000002">
    <property type="entry name" value="Probable transcriptional regulatory protein CLM62_37755"/>
    <property type="match status" value="1"/>
</dbReference>
<evidence type="ECO:0000256" key="5">
    <source>
        <dbReference type="ARBA" id="ARBA00023163"/>
    </source>
</evidence>
<dbReference type="NCBIfam" id="NF001030">
    <property type="entry name" value="PRK00110.1"/>
    <property type="match status" value="1"/>
</dbReference>
<dbReference type="PANTHER" id="PTHR12532">
    <property type="entry name" value="TRANSLATIONAL ACTIVATOR OF CYTOCHROME C OXIDASE 1"/>
    <property type="match status" value="1"/>
</dbReference>
<dbReference type="RefSeq" id="WP_084230054.1">
    <property type="nucleotide sequence ID" value="NZ_FWWR01000009.1"/>
</dbReference>
<evidence type="ECO:0000313" key="11">
    <source>
        <dbReference type="Proteomes" id="UP000192368"/>
    </source>
</evidence>
<feature type="domain" description="TACO1/YebC-like second and third" evidence="8">
    <location>
        <begin position="82"/>
        <end position="238"/>
    </location>
</feature>
<gene>
    <name evidence="10" type="ORF">SAMN00017477_0368</name>
</gene>
<dbReference type="Proteomes" id="UP000192368">
    <property type="component" value="Unassembled WGS sequence"/>
</dbReference>
<comment type="similarity">
    <text evidence="1 6">Belongs to the TACO1 family.</text>
</comment>
<evidence type="ECO:0000256" key="4">
    <source>
        <dbReference type="ARBA" id="ARBA00023125"/>
    </source>
</evidence>
<dbReference type="EMBL" id="FWWR01000009">
    <property type="protein sequence ID" value="SMB81544.1"/>
    <property type="molecule type" value="Genomic_DNA"/>
</dbReference>
<comment type="subcellular location">
    <subcellularLocation>
        <location evidence="6">Cytoplasm</location>
    </subcellularLocation>
</comment>
<keyword evidence="5 6" id="KW-0804">Transcription</keyword>
<protein>
    <recommendedName>
        <fullName evidence="6">Probable transcriptional regulatory protein SAMN00017477_0368</fullName>
    </recommendedName>
</protein>
<dbReference type="GO" id="GO:0003677">
    <property type="term" value="F:DNA binding"/>
    <property type="evidence" value="ECO:0007669"/>
    <property type="project" value="UniProtKB-UniRule"/>
</dbReference>
<keyword evidence="3 6" id="KW-0805">Transcription regulation</keyword>
<dbReference type="NCBIfam" id="NF009044">
    <property type="entry name" value="PRK12378.1"/>
    <property type="match status" value="1"/>
</dbReference>
<evidence type="ECO:0000256" key="7">
    <source>
        <dbReference type="SAM" id="MobiDB-lite"/>
    </source>
</evidence>
<dbReference type="STRING" id="573058.SAMN00017477_0368"/>
<reference evidence="11" key="1">
    <citation type="submission" date="2017-04" db="EMBL/GenBank/DDBJ databases">
        <authorList>
            <person name="Varghese N."/>
            <person name="Submissions S."/>
        </authorList>
    </citation>
    <scope>NUCLEOTIDE SEQUENCE [LARGE SCALE GENOMIC DNA]</scope>
    <source>
        <strain evidence="11">DSM 20463</strain>
    </source>
</reference>
<dbReference type="InterPro" id="IPR049083">
    <property type="entry name" value="TACO1_YebC_N"/>
</dbReference>
<dbReference type="InterPro" id="IPR002876">
    <property type="entry name" value="Transcrip_reg_TACO1-like"/>
</dbReference>
<dbReference type="InterPro" id="IPR026564">
    <property type="entry name" value="Transcrip_reg_TACO1-like_dom3"/>
</dbReference>
<dbReference type="GO" id="GO:0006355">
    <property type="term" value="P:regulation of DNA-templated transcription"/>
    <property type="evidence" value="ECO:0007669"/>
    <property type="project" value="UniProtKB-UniRule"/>
</dbReference>
<evidence type="ECO:0000259" key="8">
    <source>
        <dbReference type="Pfam" id="PF01709"/>
    </source>
</evidence>
<accession>A0A1W1ULC5</accession>
<evidence type="ECO:0000256" key="3">
    <source>
        <dbReference type="ARBA" id="ARBA00023015"/>
    </source>
</evidence>
<evidence type="ECO:0000313" key="10">
    <source>
        <dbReference type="EMBL" id="SMB81544.1"/>
    </source>
</evidence>
<evidence type="ECO:0000259" key="9">
    <source>
        <dbReference type="Pfam" id="PF20772"/>
    </source>
</evidence>
<feature type="domain" description="TACO1/YebC-like N-terminal" evidence="9">
    <location>
        <begin position="5"/>
        <end position="76"/>
    </location>
</feature>
<feature type="compositionally biased region" description="Basic residues" evidence="7">
    <location>
        <begin position="1"/>
        <end position="14"/>
    </location>
</feature>
<dbReference type="AlphaFoldDB" id="A0A1W1ULC5"/>
<dbReference type="InterPro" id="IPR017856">
    <property type="entry name" value="Integrase-like_N"/>
</dbReference>
<evidence type="ECO:0000256" key="1">
    <source>
        <dbReference type="ARBA" id="ARBA00008724"/>
    </source>
</evidence>
<dbReference type="InterPro" id="IPR048300">
    <property type="entry name" value="TACO1_YebC-like_2nd/3rd_dom"/>
</dbReference>